<keyword evidence="2" id="KW-1185">Reference proteome</keyword>
<evidence type="ECO:0000313" key="2">
    <source>
        <dbReference type="Proteomes" id="UP001497522"/>
    </source>
</evidence>
<sequence>MLPYVMAVVIAREERLGEVLDVGALLALATNDANLHLIATLVDAKLTPAGHIAVGRCRNDLDGKHQAMPELVWCGLS</sequence>
<gene>
    <name evidence="1" type="ORF">CSSPJE1EN2_LOCUS5311</name>
</gene>
<organism evidence="1 2">
    <name type="scientific">Sphagnum jensenii</name>
    <dbReference type="NCBI Taxonomy" id="128206"/>
    <lineage>
        <taxon>Eukaryota</taxon>
        <taxon>Viridiplantae</taxon>
        <taxon>Streptophyta</taxon>
        <taxon>Embryophyta</taxon>
        <taxon>Bryophyta</taxon>
        <taxon>Sphagnophytina</taxon>
        <taxon>Sphagnopsida</taxon>
        <taxon>Sphagnales</taxon>
        <taxon>Sphagnaceae</taxon>
        <taxon>Sphagnum</taxon>
    </lineage>
</organism>
<dbReference type="Proteomes" id="UP001497522">
    <property type="component" value="Chromosome 12"/>
</dbReference>
<accession>A0ABP1AIT2</accession>
<evidence type="ECO:0000313" key="1">
    <source>
        <dbReference type="EMBL" id="CAK9862316.1"/>
    </source>
</evidence>
<proteinExistence type="predicted"/>
<reference evidence="1" key="1">
    <citation type="submission" date="2024-03" db="EMBL/GenBank/DDBJ databases">
        <authorList>
            <consortium name="ELIXIR-Norway"/>
            <consortium name="Elixir Norway"/>
        </authorList>
    </citation>
    <scope>NUCLEOTIDE SEQUENCE</scope>
</reference>
<name>A0ABP1AIT2_9BRYO</name>
<dbReference type="EMBL" id="OZ023713">
    <property type="protein sequence ID" value="CAK9862316.1"/>
    <property type="molecule type" value="Genomic_DNA"/>
</dbReference>
<protein>
    <submittedName>
        <fullName evidence="1">Uncharacterized protein</fullName>
    </submittedName>
</protein>